<comment type="caution">
    <text evidence="2">The sequence shown here is derived from an EMBL/GenBank/DDBJ whole genome shotgun (WGS) entry which is preliminary data.</text>
</comment>
<evidence type="ECO:0000313" key="3">
    <source>
        <dbReference type="Proteomes" id="UP001597112"/>
    </source>
</evidence>
<dbReference type="Pfam" id="PF13289">
    <property type="entry name" value="SIR2_2"/>
    <property type="match status" value="1"/>
</dbReference>
<gene>
    <name evidence="2" type="ORF">ACFQ21_13620</name>
</gene>
<protein>
    <submittedName>
        <fullName evidence="2">SIR2 family protein</fullName>
    </submittedName>
</protein>
<proteinExistence type="predicted"/>
<evidence type="ECO:0000256" key="1">
    <source>
        <dbReference type="SAM" id="Coils"/>
    </source>
</evidence>
<evidence type="ECO:0000313" key="2">
    <source>
        <dbReference type="EMBL" id="MFD1000356.1"/>
    </source>
</evidence>
<dbReference type="RefSeq" id="WP_377579765.1">
    <property type="nucleotide sequence ID" value="NZ_JBHTKA010000004.1"/>
</dbReference>
<keyword evidence="3" id="KW-1185">Reference proteome</keyword>
<keyword evidence="1" id="KW-0175">Coiled coil</keyword>
<name>A0ABW3K3K4_9BACT</name>
<reference evidence="3" key="1">
    <citation type="journal article" date="2019" name="Int. J. Syst. Evol. Microbiol.">
        <title>The Global Catalogue of Microorganisms (GCM) 10K type strain sequencing project: providing services to taxonomists for standard genome sequencing and annotation.</title>
        <authorList>
            <consortium name="The Broad Institute Genomics Platform"/>
            <consortium name="The Broad Institute Genome Sequencing Center for Infectious Disease"/>
            <person name="Wu L."/>
            <person name="Ma J."/>
        </authorList>
    </citation>
    <scope>NUCLEOTIDE SEQUENCE [LARGE SCALE GENOMIC DNA]</scope>
    <source>
        <strain evidence="3">CCUG 58938</strain>
    </source>
</reference>
<sequence>MGNYHDPIRQLKYLRQILSHDKKPLGFFLSAGCPLAVQMPEGKWPLIPDVAGLTKYVSAQLKSSDDKINKYNTLIQEIEKTEKVQYNIEDILSFVRGLKSIAKGAEQVRGLSEEDLANLERDICKKIVEKLYVNLPDKKTPYHEFAKWIHNIERDSPVEIFTTNYDLLLEQAFEEIGVPYFDGFVGSREPFFDLRAVEDTLIPKHWTRLWKIHGSINWFQKESSDVFRSTHINLKEGNQESYIIYPSHLKYDQSRKMPYLALIDRLNKFLRQSSSVLIMTGYSFSDEHLNDAIVNALKANPTAMAIVLLFNTLEFSDKDNAIQIRYEKALRLSESRSNLSIWTFDEAVIGGLRGKWRIGKEELDREENIANVIEQLSKPEESKERPDCLLKLGDFKLFGNFLQELIGREQFKVQDDK</sequence>
<accession>A0ABW3K3K4</accession>
<feature type="coiled-coil region" evidence="1">
    <location>
        <begin position="61"/>
        <end position="122"/>
    </location>
</feature>
<organism evidence="2 3">
    <name type="scientific">Ohtaekwangia kribbensis</name>
    <dbReference type="NCBI Taxonomy" id="688913"/>
    <lineage>
        <taxon>Bacteria</taxon>
        <taxon>Pseudomonadati</taxon>
        <taxon>Bacteroidota</taxon>
        <taxon>Cytophagia</taxon>
        <taxon>Cytophagales</taxon>
        <taxon>Fulvivirgaceae</taxon>
        <taxon>Ohtaekwangia</taxon>
    </lineage>
</organism>
<dbReference type="EMBL" id="JBHTKA010000004">
    <property type="protein sequence ID" value="MFD1000356.1"/>
    <property type="molecule type" value="Genomic_DNA"/>
</dbReference>
<dbReference type="Proteomes" id="UP001597112">
    <property type="component" value="Unassembled WGS sequence"/>
</dbReference>